<dbReference type="PANTHER" id="PTHR13466">
    <property type="entry name" value="TEX2 PROTEIN-RELATED"/>
    <property type="match status" value="1"/>
</dbReference>
<keyword evidence="3" id="KW-0472">Membrane</keyword>
<keyword evidence="5" id="KW-1185">Reference proteome</keyword>
<evidence type="ECO:0000256" key="2">
    <source>
        <dbReference type="SAM" id="MobiDB-lite"/>
    </source>
</evidence>
<comment type="subcellular location">
    <subcellularLocation>
        <location evidence="1">Endoplasmic reticulum membrane</location>
    </subcellularLocation>
</comment>
<dbReference type="PANTHER" id="PTHR13466:SF0">
    <property type="entry name" value="SMP-LTD DOMAIN-CONTAINING PROTEIN"/>
    <property type="match status" value="1"/>
</dbReference>
<keyword evidence="3" id="KW-1133">Transmembrane helix</keyword>
<feature type="compositionally biased region" description="Low complexity" evidence="2">
    <location>
        <begin position="247"/>
        <end position="258"/>
    </location>
</feature>
<dbReference type="GO" id="GO:0005789">
    <property type="term" value="C:endoplasmic reticulum membrane"/>
    <property type="evidence" value="ECO:0007669"/>
    <property type="project" value="UniProtKB-SubCell"/>
</dbReference>
<feature type="compositionally biased region" description="Basic and acidic residues" evidence="2">
    <location>
        <begin position="236"/>
        <end position="246"/>
    </location>
</feature>
<dbReference type="GO" id="GO:0008289">
    <property type="term" value="F:lipid binding"/>
    <property type="evidence" value="ECO:0007669"/>
    <property type="project" value="TreeGrafter"/>
</dbReference>
<proteinExistence type="predicted"/>
<comment type="caution">
    <text evidence="4">The sequence shown here is derived from an EMBL/GenBank/DDBJ whole genome shotgun (WGS) entry which is preliminary data.</text>
</comment>
<accession>A0A314Z470</accession>
<name>A0A314Z470_PRUYE</name>
<reference evidence="4 5" key="1">
    <citation type="submission" date="2018-02" db="EMBL/GenBank/DDBJ databases">
        <title>Draft genome of wild Prunus yedoensis var. nudiflora.</title>
        <authorList>
            <person name="Baek S."/>
            <person name="Kim J.-H."/>
            <person name="Choi K."/>
            <person name="Kim G.-B."/>
            <person name="Cho A."/>
            <person name="Jang H."/>
            <person name="Shin C.-H."/>
            <person name="Yu H.-J."/>
            <person name="Mun J.-H."/>
        </authorList>
    </citation>
    <scope>NUCLEOTIDE SEQUENCE [LARGE SCALE GENOMIC DNA]</scope>
    <source>
        <strain evidence="5">cv. Jeju island</strain>
        <tissue evidence="4">Leaf</tissue>
    </source>
</reference>
<dbReference type="STRING" id="2094558.A0A314Z470"/>
<sequence length="338" mass="37863">MWKDGSKSSKSNMSSSNYGSRWKSLLNSIAKQVSQTGYGLPLSLEIRIASLQGTLRLHIKPPPSDQLWFAFTSMPDIDFSLDSSVGDHKITSGRIALFLISRLKTAIRETLVLPNFESVCIPWMLAEKDDWLPRTVAPFIWLNQECVNDPTTVCEVPICQPTEGKYKTEANKGTSSDHSQPRDKKLKKAVSIEQPFSESSDALVFSVSSNDPSAGSTDGTIQELRTPLLGNGEPQDTFKHKLEKTPESQSPSPSPSWSTILLDKENHTSEEDESRRKRMGRKARMLDLGKKMGEKLEEKRRHIEEKSRNIVEKMRGVRDIVALLIVVASIICIFFSVV</sequence>
<dbReference type="OrthoDB" id="26740at2759"/>
<keyword evidence="3" id="KW-0812">Transmembrane</keyword>
<protein>
    <submittedName>
        <fullName evidence="4">Uncharacterized protein</fullName>
    </submittedName>
</protein>
<feature type="transmembrane region" description="Helical" evidence="3">
    <location>
        <begin position="316"/>
        <end position="337"/>
    </location>
</feature>
<feature type="region of interest" description="Disordered" evidence="2">
    <location>
        <begin position="226"/>
        <end position="280"/>
    </location>
</feature>
<evidence type="ECO:0000313" key="4">
    <source>
        <dbReference type="EMBL" id="PQQ13027.1"/>
    </source>
</evidence>
<dbReference type="EMBL" id="PJQY01000318">
    <property type="protein sequence ID" value="PQQ13027.1"/>
    <property type="molecule type" value="Genomic_DNA"/>
</dbReference>
<organism evidence="4 5">
    <name type="scientific">Prunus yedoensis var. nudiflora</name>
    <dbReference type="NCBI Taxonomy" id="2094558"/>
    <lineage>
        <taxon>Eukaryota</taxon>
        <taxon>Viridiplantae</taxon>
        <taxon>Streptophyta</taxon>
        <taxon>Embryophyta</taxon>
        <taxon>Tracheophyta</taxon>
        <taxon>Spermatophyta</taxon>
        <taxon>Magnoliopsida</taxon>
        <taxon>eudicotyledons</taxon>
        <taxon>Gunneridae</taxon>
        <taxon>Pentapetalae</taxon>
        <taxon>rosids</taxon>
        <taxon>fabids</taxon>
        <taxon>Rosales</taxon>
        <taxon>Rosaceae</taxon>
        <taxon>Amygdaloideae</taxon>
        <taxon>Amygdaleae</taxon>
        <taxon>Prunus</taxon>
    </lineage>
</organism>
<dbReference type="Proteomes" id="UP000250321">
    <property type="component" value="Unassembled WGS sequence"/>
</dbReference>
<gene>
    <name evidence="4" type="ORF">Pyn_14629</name>
</gene>
<evidence type="ECO:0000313" key="5">
    <source>
        <dbReference type="Proteomes" id="UP000250321"/>
    </source>
</evidence>
<feature type="compositionally biased region" description="Basic and acidic residues" evidence="2">
    <location>
        <begin position="262"/>
        <end position="275"/>
    </location>
</feature>
<dbReference type="AlphaFoldDB" id="A0A314Z470"/>
<feature type="region of interest" description="Disordered" evidence="2">
    <location>
        <begin position="165"/>
        <end position="191"/>
    </location>
</feature>
<evidence type="ECO:0000256" key="1">
    <source>
        <dbReference type="ARBA" id="ARBA00004586"/>
    </source>
</evidence>
<evidence type="ECO:0000256" key="3">
    <source>
        <dbReference type="SAM" id="Phobius"/>
    </source>
</evidence>